<keyword evidence="4" id="KW-1185">Reference proteome</keyword>
<keyword evidence="1 2" id="KW-0732">Signal</keyword>
<dbReference type="NCBIfam" id="TIGR03261">
    <property type="entry name" value="phnS2"/>
    <property type="match status" value="1"/>
</dbReference>
<evidence type="ECO:0008006" key="5">
    <source>
        <dbReference type="Google" id="ProtNLM"/>
    </source>
</evidence>
<dbReference type="RefSeq" id="WP_223993691.1">
    <property type="nucleotide sequence ID" value="NZ_CAJZAG010000011.1"/>
</dbReference>
<dbReference type="InterPro" id="IPR026045">
    <property type="entry name" value="Ferric-bd"/>
</dbReference>
<reference evidence="3 4" key="1">
    <citation type="submission" date="2021-08" db="EMBL/GenBank/DDBJ databases">
        <authorList>
            <person name="Peeters C."/>
        </authorList>
    </citation>
    <scope>NUCLEOTIDE SEQUENCE [LARGE SCALE GENOMIC DNA]</scope>
    <source>
        <strain evidence="3 4">LMG 32289</strain>
    </source>
</reference>
<dbReference type="InterPro" id="IPR017663">
    <property type="entry name" value="ABC_2-AEP-bd"/>
</dbReference>
<dbReference type="Pfam" id="PF13343">
    <property type="entry name" value="SBP_bac_6"/>
    <property type="match status" value="1"/>
</dbReference>
<dbReference type="Gene3D" id="3.40.190.10">
    <property type="entry name" value="Periplasmic binding protein-like II"/>
    <property type="match status" value="2"/>
</dbReference>
<evidence type="ECO:0000256" key="1">
    <source>
        <dbReference type="ARBA" id="ARBA00022729"/>
    </source>
</evidence>
<dbReference type="PANTHER" id="PTHR30006">
    <property type="entry name" value="THIAMINE-BINDING PERIPLASMIC PROTEIN-RELATED"/>
    <property type="match status" value="1"/>
</dbReference>
<gene>
    <name evidence="3" type="ORF">LMG32289_05235</name>
</gene>
<evidence type="ECO:0000256" key="2">
    <source>
        <dbReference type="SAM" id="SignalP"/>
    </source>
</evidence>
<evidence type="ECO:0000313" key="3">
    <source>
        <dbReference type="EMBL" id="CAG9182953.1"/>
    </source>
</evidence>
<evidence type="ECO:0000313" key="4">
    <source>
        <dbReference type="Proteomes" id="UP000706525"/>
    </source>
</evidence>
<accession>A0ABM8XRM9</accession>
<dbReference type="EMBL" id="CAJZAG010000011">
    <property type="protein sequence ID" value="CAG9182953.1"/>
    <property type="molecule type" value="Genomic_DNA"/>
</dbReference>
<feature type="signal peptide" evidence="2">
    <location>
        <begin position="1"/>
        <end position="22"/>
    </location>
</feature>
<dbReference type="SUPFAM" id="SSF53850">
    <property type="entry name" value="Periplasmic binding protein-like II"/>
    <property type="match status" value="1"/>
</dbReference>
<organism evidence="3 4">
    <name type="scientific">Cupriavidus pampae</name>
    <dbReference type="NCBI Taxonomy" id="659251"/>
    <lineage>
        <taxon>Bacteria</taxon>
        <taxon>Pseudomonadati</taxon>
        <taxon>Pseudomonadota</taxon>
        <taxon>Betaproteobacteria</taxon>
        <taxon>Burkholderiales</taxon>
        <taxon>Burkholderiaceae</taxon>
        <taxon>Cupriavidus</taxon>
    </lineage>
</organism>
<comment type="caution">
    <text evidence="3">The sequence shown here is derived from an EMBL/GenBank/DDBJ whole genome shotgun (WGS) entry which is preliminary data.</text>
</comment>
<dbReference type="Proteomes" id="UP000706525">
    <property type="component" value="Unassembled WGS sequence"/>
</dbReference>
<proteinExistence type="predicted"/>
<sequence length="343" mass="37856">MNLLKSTLFAAFACLVVPFAQAQGKTTLTVYTTLEKEQLAPYKAAFEKAHPEIQIAWLRDSPGIILARLIAEKDAPKADLLWGVPAMHILTLNKMGLIQPYEPKGYAQLKPRFRDSVNKPPVYTGNEAWMTMICFNTVEARKRGLPPPTQWSDLAKPIYKGQITMPNPASSQTGYLGVNHWVQSMGEPAAWKYMDGLHANIAMYTHSGSKPCKLAATGEYVIGISTDITAPQLKSKGAPIDIIVPTDKLGWDIESTAIMKNTPKLAAAKVVADWVTTKEANEQFNKFMAVVSHPEVSQVPPNYPANAEAMMADDNVTTAVDNLTRLTNEWVRRYDGKSEPKPN</sequence>
<dbReference type="PANTHER" id="PTHR30006:SF2">
    <property type="entry name" value="ABC TRANSPORTER SUBSTRATE-BINDING PROTEIN"/>
    <property type="match status" value="1"/>
</dbReference>
<dbReference type="PIRSF" id="PIRSF002825">
    <property type="entry name" value="CfbpA"/>
    <property type="match status" value="1"/>
</dbReference>
<dbReference type="CDD" id="cd13544">
    <property type="entry name" value="PBP2_Fbp_like_1"/>
    <property type="match status" value="1"/>
</dbReference>
<feature type="chain" id="PRO_5045633241" description="2-aminoethylphosphonate ABC transporter substrate-binding protein" evidence="2">
    <location>
        <begin position="23"/>
        <end position="343"/>
    </location>
</feature>
<protein>
    <recommendedName>
        <fullName evidence="5">2-aminoethylphosphonate ABC transporter substrate-binding protein</fullName>
    </recommendedName>
</protein>
<name>A0ABM8XRM9_9BURK</name>